<evidence type="ECO:0000256" key="2">
    <source>
        <dbReference type="ARBA" id="ARBA00008954"/>
    </source>
</evidence>
<dbReference type="OrthoDB" id="9801834at2"/>
<comment type="similarity">
    <text evidence="2 6">Belongs to the class-III pyridoxal-phosphate-dependent aminotransferase family.</text>
</comment>
<dbReference type="EC" id="2.6.1.77" evidence="7"/>
<dbReference type="FunFam" id="3.40.640.10:FF:000014">
    <property type="entry name" value="Adenosylmethionine-8-amino-7-oxononanoate aminotransferase, probable"/>
    <property type="match status" value="1"/>
</dbReference>
<dbReference type="SUPFAM" id="SSF53383">
    <property type="entry name" value="PLP-dependent transferases"/>
    <property type="match status" value="1"/>
</dbReference>
<dbReference type="KEGG" id="aht:ANTHELSMS3_04921"/>
<evidence type="ECO:0000256" key="1">
    <source>
        <dbReference type="ARBA" id="ARBA00001933"/>
    </source>
</evidence>
<sequence length="465" mass="49680">MTDTRDLDRRFVFHPFSMAQGHEQSGALMMAQSAEGCWITDDSGKRHLDSMAGLWCVNVGYGRERIADALADQARKLSYFHGFSSMATEPAAILAERVIAKAPDGFSKVFFGASGSDANDTQAKIVWYYNNARGLPNKKKIIARDRGYHGVTVLSGGLTGLPGLHAGFDLPLPMIRHVSAPHNIWTRNAEEDDAAFSARLAQELEDLILAEGPDTVAAFIAEPVMGAGGVIVPPEGYFAAMQAVLDRYDVLLIADEVICGFGRLGTWFGSERMGMKPDLMSVAKGITSGYAPLSGVLVGDKVWQVISGEGSAKYGAFGHGYTYTAHPVMAAAALANLDIVEEENLVERAGQMGDYLNDALAKAFADLPIVAETRGKGLMAAVEFARPTRDGWQKFDPGLQVAPRIVRAALQDGVISRALPNGDAVSFSPPFTVTAEEIDLVVSTVRKAAGAVCDALRADDALAPL</sequence>
<dbReference type="EMBL" id="CP022541">
    <property type="protein sequence ID" value="ASP23311.1"/>
    <property type="molecule type" value="Genomic_DNA"/>
</dbReference>
<dbReference type="RefSeq" id="WP_094037418.1">
    <property type="nucleotide sequence ID" value="NZ_CP022541.1"/>
</dbReference>
<geneLocation type="plasmid" evidence="8">
    <name>psms3-1</name>
</geneLocation>
<organism evidence="7 8">
    <name type="scientific">Antarctobacter heliothermus</name>
    <dbReference type="NCBI Taxonomy" id="74033"/>
    <lineage>
        <taxon>Bacteria</taxon>
        <taxon>Pseudomonadati</taxon>
        <taxon>Pseudomonadota</taxon>
        <taxon>Alphaproteobacteria</taxon>
        <taxon>Rhodobacterales</taxon>
        <taxon>Roseobacteraceae</taxon>
        <taxon>Antarctobacter</taxon>
    </lineage>
</organism>
<dbReference type="InterPro" id="IPR049704">
    <property type="entry name" value="Aminotrans_3_PPA_site"/>
</dbReference>
<keyword evidence="8" id="KW-1185">Reference proteome</keyword>
<dbReference type="GO" id="GO:0005829">
    <property type="term" value="C:cytosol"/>
    <property type="evidence" value="ECO:0007669"/>
    <property type="project" value="TreeGrafter"/>
</dbReference>
<dbReference type="CDD" id="cd00610">
    <property type="entry name" value="OAT_like"/>
    <property type="match status" value="1"/>
</dbReference>
<dbReference type="Gene3D" id="3.90.1150.10">
    <property type="entry name" value="Aspartate Aminotransferase, domain 1"/>
    <property type="match status" value="1"/>
</dbReference>
<keyword evidence="7" id="KW-0614">Plasmid</keyword>
<dbReference type="InterPro" id="IPR005814">
    <property type="entry name" value="Aminotrans_3"/>
</dbReference>
<evidence type="ECO:0000256" key="3">
    <source>
        <dbReference type="ARBA" id="ARBA00022576"/>
    </source>
</evidence>
<dbReference type="PROSITE" id="PS00600">
    <property type="entry name" value="AA_TRANSFER_CLASS_3"/>
    <property type="match status" value="1"/>
</dbReference>
<reference evidence="7 8" key="1">
    <citation type="submission" date="2017-07" db="EMBL/GenBank/DDBJ databases">
        <title>Genome Sequence of Antarctobacter heliothermus Strain SMS3 Isolated from a culture of the Diatom Skeletonema marinoi.</title>
        <authorList>
            <person name="Topel M."/>
            <person name="Pinder M.I.M."/>
            <person name="Johansson O.N."/>
            <person name="Kourtchenko O."/>
            <person name="Godhe A."/>
            <person name="Clarke A.K."/>
        </authorList>
    </citation>
    <scope>NUCLEOTIDE SEQUENCE [LARGE SCALE GENOMIC DNA]</scope>
    <source>
        <strain evidence="7 8">SMS3</strain>
        <plasmid evidence="8">Plasmid psms3-1</plasmid>
    </source>
</reference>
<evidence type="ECO:0000313" key="8">
    <source>
        <dbReference type="Proteomes" id="UP000203589"/>
    </source>
</evidence>
<dbReference type="InterPro" id="IPR015421">
    <property type="entry name" value="PyrdxlP-dep_Trfase_major"/>
</dbReference>
<dbReference type="GO" id="GO:0030170">
    <property type="term" value="F:pyridoxal phosphate binding"/>
    <property type="evidence" value="ECO:0007669"/>
    <property type="project" value="InterPro"/>
</dbReference>
<keyword evidence="4 7" id="KW-0808">Transferase</keyword>
<name>A0A222EBG0_9RHOB</name>
<dbReference type="Proteomes" id="UP000203589">
    <property type="component" value="Plasmid pSMS3-1"/>
</dbReference>
<dbReference type="AlphaFoldDB" id="A0A222EBG0"/>
<comment type="cofactor">
    <cofactor evidence="1">
        <name>pyridoxal 5'-phosphate</name>
        <dbReference type="ChEBI" id="CHEBI:597326"/>
    </cofactor>
</comment>
<dbReference type="PANTHER" id="PTHR43094">
    <property type="entry name" value="AMINOTRANSFERASE"/>
    <property type="match status" value="1"/>
</dbReference>
<keyword evidence="3 7" id="KW-0032">Aminotransferase</keyword>
<dbReference type="InterPro" id="IPR015424">
    <property type="entry name" value="PyrdxlP-dep_Trfase"/>
</dbReference>
<evidence type="ECO:0000256" key="6">
    <source>
        <dbReference type="RuleBase" id="RU003560"/>
    </source>
</evidence>
<protein>
    <submittedName>
        <fullName evidence="7">Taurine--pyruvate aminotransferase</fullName>
        <ecNumber evidence="7">2.6.1.77</ecNumber>
    </submittedName>
</protein>
<dbReference type="Pfam" id="PF00202">
    <property type="entry name" value="Aminotran_3"/>
    <property type="match status" value="1"/>
</dbReference>
<keyword evidence="5 6" id="KW-0663">Pyridoxal phosphate</keyword>
<dbReference type="InterPro" id="IPR015422">
    <property type="entry name" value="PyrdxlP-dep_Trfase_small"/>
</dbReference>
<gene>
    <name evidence="7" type="ORF">ANTHELSMS3_04921</name>
</gene>
<dbReference type="Gene3D" id="3.40.640.10">
    <property type="entry name" value="Type I PLP-dependent aspartate aminotransferase-like (Major domain)"/>
    <property type="match status" value="1"/>
</dbReference>
<dbReference type="NCBIfam" id="NF004767">
    <property type="entry name" value="PRK06105.1"/>
    <property type="match status" value="1"/>
</dbReference>
<evidence type="ECO:0000313" key="7">
    <source>
        <dbReference type="EMBL" id="ASP23311.1"/>
    </source>
</evidence>
<evidence type="ECO:0000256" key="5">
    <source>
        <dbReference type="ARBA" id="ARBA00022898"/>
    </source>
</evidence>
<accession>A0A222EBG0</accession>
<dbReference type="PANTHER" id="PTHR43094:SF1">
    <property type="entry name" value="AMINOTRANSFERASE CLASS-III"/>
    <property type="match status" value="1"/>
</dbReference>
<keyword evidence="7" id="KW-0670">Pyruvate</keyword>
<dbReference type="PIRSF" id="PIRSF000521">
    <property type="entry name" value="Transaminase_4ab_Lys_Orn"/>
    <property type="match status" value="1"/>
</dbReference>
<proteinExistence type="inferred from homology"/>
<dbReference type="GO" id="GO:0031299">
    <property type="term" value="F:taurine-pyruvate aminotransferase activity"/>
    <property type="evidence" value="ECO:0007669"/>
    <property type="project" value="UniProtKB-EC"/>
</dbReference>
<evidence type="ECO:0000256" key="4">
    <source>
        <dbReference type="ARBA" id="ARBA00022679"/>
    </source>
</evidence>